<dbReference type="Proteomes" id="UP000092993">
    <property type="component" value="Unassembled WGS sequence"/>
</dbReference>
<evidence type="ECO:0000313" key="3">
    <source>
        <dbReference type="Proteomes" id="UP000092993"/>
    </source>
</evidence>
<reference evidence="2 3" key="1">
    <citation type="submission" date="2016-03" db="EMBL/GenBank/DDBJ databases">
        <title>Whole genome sequencing of Grifola frondosa 9006-11.</title>
        <authorList>
            <person name="Min B."/>
            <person name="Park H."/>
            <person name="Kim J.-G."/>
            <person name="Cho H."/>
            <person name="Oh Y.-L."/>
            <person name="Kong W.-S."/>
            <person name="Choi I.-G."/>
        </authorList>
    </citation>
    <scope>NUCLEOTIDE SEQUENCE [LARGE SCALE GENOMIC DNA]</scope>
    <source>
        <strain evidence="2 3">9006-11</strain>
    </source>
</reference>
<dbReference type="Pfam" id="PF20236">
    <property type="entry name" value="DUF6593"/>
    <property type="match status" value="1"/>
</dbReference>
<evidence type="ECO:0000313" key="2">
    <source>
        <dbReference type="EMBL" id="OBZ75258.1"/>
    </source>
</evidence>
<protein>
    <recommendedName>
        <fullName evidence="1">DUF6593 domain-containing protein</fullName>
    </recommendedName>
</protein>
<organism evidence="2 3">
    <name type="scientific">Grifola frondosa</name>
    <name type="common">Maitake</name>
    <name type="synonym">Polyporus frondosus</name>
    <dbReference type="NCBI Taxonomy" id="5627"/>
    <lineage>
        <taxon>Eukaryota</taxon>
        <taxon>Fungi</taxon>
        <taxon>Dikarya</taxon>
        <taxon>Basidiomycota</taxon>
        <taxon>Agaricomycotina</taxon>
        <taxon>Agaricomycetes</taxon>
        <taxon>Polyporales</taxon>
        <taxon>Grifolaceae</taxon>
        <taxon>Grifola</taxon>
    </lineage>
</organism>
<gene>
    <name evidence="2" type="ORF">A0H81_04960</name>
</gene>
<evidence type="ECO:0000259" key="1">
    <source>
        <dbReference type="Pfam" id="PF20236"/>
    </source>
</evidence>
<dbReference type="AlphaFoldDB" id="A0A1C7MEN3"/>
<accession>A0A1C7MEN3</accession>
<dbReference type="InterPro" id="IPR046528">
    <property type="entry name" value="DUF6593"/>
</dbReference>
<dbReference type="EMBL" id="LUGG01000004">
    <property type="protein sequence ID" value="OBZ75258.1"/>
    <property type="molecule type" value="Genomic_DNA"/>
</dbReference>
<feature type="domain" description="DUF6593" evidence="1">
    <location>
        <begin position="52"/>
        <end position="185"/>
    </location>
</feature>
<sequence length="238" mass="26849">MQSTICTWGLPRLQRQQVTEHKHRHDFSVCIGHDAQTLTLVTAVLPDRYARSTVLYTIKSNKSLTRTELCSVDHSSGNGSDGAVRLACIERNEILSDKITFPGSAPTKISNWLKHRGFSVSSDDAAAIRYIWKPTNRREIALYAEQNPFTPVAWFRAAHRAQSEGIWSIEPPYLAVQPEAERILDKGWSVPDFPYYPCRAESNREAARCNSTPDEVVKLVDSWAKHASGTRIDLEEPK</sequence>
<proteinExistence type="predicted"/>
<comment type="caution">
    <text evidence="2">The sequence shown here is derived from an EMBL/GenBank/DDBJ whole genome shotgun (WGS) entry which is preliminary data.</text>
</comment>
<dbReference type="OrthoDB" id="3256331at2759"/>
<keyword evidence="3" id="KW-1185">Reference proteome</keyword>
<name>A0A1C7MEN3_GRIFR</name>